<sequence length="243" mass="26824">MINQQLLDYIRQQSTNGVAKEEIFRALVAQGWKEEEVREGFAKVENQAALPPVGAQNTTSVVSVQNTGVDSKPEQAKKSMWGHSIPRSNRVAMKVSLALVFIIDLIILFLSGFSLFMFWAIMLAVLGIFAIFFFLENHVFSKRFGDTKSALDKWIAIIIALRNLVFILNFIPLIQVFGLGLLGGFVALFSSAFGNVGGFLELGLGGFGGIGMIIPGLFVLYIILIVFRFTTTKQDQLTTDYAS</sequence>
<feature type="transmembrane region" description="Helical" evidence="1">
    <location>
        <begin position="155"/>
        <end position="182"/>
    </location>
</feature>
<comment type="caution">
    <text evidence="2">The sequence shown here is derived from an EMBL/GenBank/DDBJ whole genome shotgun (WGS) entry which is preliminary data.</text>
</comment>
<feature type="transmembrane region" description="Helical" evidence="1">
    <location>
        <begin position="91"/>
        <end position="110"/>
    </location>
</feature>
<reference evidence="2 3" key="1">
    <citation type="journal article" date="2016" name="Nat. Commun.">
        <title>Thousands of microbial genomes shed light on interconnected biogeochemical processes in an aquifer system.</title>
        <authorList>
            <person name="Anantharaman K."/>
            <person name="Brown C.T."/>
            <person name="Hug L.A."/>
            <person name="Sharon I."/>
            <person name="Castelle C.J."/>
            <person name="Probst A.J."/>
            <person name="Thomas B.C."/>
            <person name="Singh A."/>
            <person name="Wilkins M.J."/>
            <person name="Karaoz U."/>
            <person name="Brodie E.L."/>
            <person name="Williams K.H."/>
            <person name="Hubbard S.S."/>
            <person name="Banfield J.F."/>
        </authorList>
    </citation>
    <scope>NUCLEOTIDE SEQUENCE [LARGE SCALE GENOMIC DNA]</scope>
</reference>
<keyword evidence="1" id="KW-0472">Membrane</keyword>
<keyword evidence="1" id="KW-1133">Transmembrane helix</keyword>
<dbReference type="Proteomes" id="UP000176429">
    <property type="component" value="Unassembled WGS sequence"/>
</dbReference>
<organism evidence="2 3">
    <name type="scientific">Candidatus Taylorbacteria bacterium RIFCSPLOWO2_02_FULL_46_40</name>
    <dbReference type="NCBI Taxonomy" id="1802329"/>
    <lineage>
        <taxon>Bacteria</taxon>
        <taxon>Candidatus Tayloriibacteriota</taxon>
    </lineage>
</organism>
<keyword evidence="1" id="KW-0812">Transmembrane</keyword>
<protein>
    <submittedName>
        <fullName evidence="2">Uncharacterized protein</fullName>
    </submittedName>
</protein>
<dbReference type="AlphaFoldDB" id="A0A1G2P0V3"/>
<evidence type="ECO:0000313" key="2">
    <source>
        <dbReference type="EMBL" id="OHA41976.1"/>
    </source>
</evidence>
<gene>
    <name evidence="2" type="ORF">A3H68_01630</name>
</gene>
<evidence type="ECO:0000256" key="1">
    <source>
        <dbReference type="SAM" id="Phobius"/>
    </source>
</evidence>
<feature type="transmembrane region" description="Helical" evidence="1">
    <location>
        <begin position="116"/>
        <end position="135"/>
    </location>
</feature>
<dbReference type="EMBL" id="MHSH01000014">
    <property type="protein sequence ID" value="OHA41976.1"/>
    <property type="molecule type" value="Genomic_DNA"/>
</dbReference>
<accession>A0A1G2P0V3</accession>
<evidence type="ECO:0000313" key="3">
    <source>
        <dbReference type="Proteomes" id="UP000176429"/>
    </source>
</evidence>
<feature type="transmembrane region" description="Helical" evidence="1">
    <location>
        <begin position="202"/>
        <end position="227"/>
    </location>
</feature>
<proteinExistence type="predicted"/>
<name>A0A1G2P0V3_9BACT</name>